<dbReference type="EMBL" id="JBHSXQ010000002">
    <property type="protein sequence ID" value="MFC6904645.1"/>
    <property type="molecule type" value="Genomic_DNA"/>
</dbReference>
<dbReference type="PRINTS" id="PR00081">
    <property type="entry name" value="GDHRDH"/>
</dbReference>
<reference evidence="3 4" key="1">
    <citation type="journal article" date="2019" name="Int. J. Syst. Evol. Microbiol.">
        <title>The Global Catalogue of Microorganisms (GCM) 10K type strain sequencing project: providing services to taxonomists for standard genome sequencing and annotation.</title>
        <authorList>
            <consortium name="The Broad Institute Genomics Platform"/>
            <consortium name="The Broad Institute Genome Sequencing Center for Infectious Disease"/>
            <person name="Wu L."/>
            <person name="Ma J."/>
        </authorList>
    </citation>
    <scope>NUCLEOTIDE SEQUENCE [LARGE SCALE GENOMIC DNA]</scope>
    <source>
        <strain evidence="3 4">CGMCC 1.3240</strain>
    </source>
</reference>
<gene>
    <name evidence="3" type="ORF">ACFQGH_05465</name>
</gene>
<evidence type="ECO:0000256" key="1">
    <source>
        <dbReference type="ARBA" id="ARBA00006484"/>
    </source>
</evidence>
<keyword evidence="2" id="KW-0560">Oxidoreductase</keyword>
<keyword evidence="4" id="KW-1185">Reference proteome</keyword>
<protein>
    <submittedName>
        <fullName evidence="3">SDR family NAD(P)-dependent oxidoreductase</fullName>
    </submittedName>
</protein>
<evidence type="ECO:0000256" key="2">
    <source>
        <dbReference type="ARBA" id="ARBA00023002"/>
    </source>
</evidence>
<dbReference type="Gene3D" id="3.40.50.720">
    <property type="entry name" value="NAD(P)-binding Rossmann-like Domain"/>
    <property type="match status" value="1"/>
</dbReference>
<dbReference type="GO" id="GO:0016491">
    <property type="term" value="F:oxidoreductase activity"/>
    <property type="evidence" value="ECO:0007669"/>
    <property type="project" value="UniProtKB-KW"/>
</dbReference>
<dbReference type="PANTHER" id="PTHR24321">
    <property type="entry name" value="DEHYDROGENASES, SHORT CHAIN"/>
    <property type="match status" value="1"/>
</dbReference>
<comment type="similarity">
    <text evidence="1">Belongs to the short-chain dehydrogenases/reductases (SDR) family.</text>
</comment>
<dbReference type="InterPro" id="IPR002347">
    <property type="entry name" value="SDR_fam"/>
</dbReference>
<dbReference type="SUPFAM" id="SSF51735">
    <property type="entry name" value="NAD(P)-binding Rossmann-fold domains"/>
    <property type="match status" value="1"/>
</dbReference>
<organism evidence="3 4">
    <name type="scientific">Halalkalicoccus tibetensis</name>
    <dbReference type="NCBI Taxonomy" id="175632"/>
    <lineage>
        <taxon>Archaea</taxon>
        <taxon>Methanobacteriati</taxon>
        <taxon>Methanobacteriota</taxon>
        <taxon>Stenosarchaea group</taxon>
        <taxon>Halobacteria</taxon>
        <taxon>Halobacteriales</taxon>
        <taxon>Halococcaceae</taxon>
        <taxon>Halalkalicoccus</taxon>
    </lineage>
</organism>
<sequence length="260" mass="27015">MAGTTRGPRFEDRTALVTGAGAGIGRATARRLAGEGAHVVITDVDSEGGEGTVDLIEDGGSSAEFRELDVTDPDGFERVVESVAADRGLDVLVNNAGIGHEAASVEETELSTLERVIDVNCKGVWYGCRAALPVMKARESGAIVNVASLGGMIALPKQAAYTLTKGAVLNFTRTVAAEAGPYGVRANAVCPGFIETALGEGFFEGHDDPERAKERMVAQYPLKRLGKPGEVADAIAYLASDEASYVTGHGLVLDGGYSIS</sequence>
<dbReference type="Proteomes" id="UP001596312">
    <property type="component" value="Unassembled WGS sequence"/>
</dbReference>
<comment type="caution">
    <text evidence="3">The sequence shown here is derived from an EMBL/GenBank/DDBJ whole genome shotgun (WGS) entry which is preliminary data.</text>
</comment>
<name>A0ABD5V3L4_9EURY</name>
<dbReference type="NCBIfam" id="NF005559">
    <property type="entry name" value="PRK07231.1"/>
    <property type="match status" value="1"/>
</dbReference>
<dbReference type="PANTHER" id="PTHR24321:SF8">
    <property type="entry name" value="ESTRADIOL 17-BETA-DEHYDROGENASE 8-RELATED"/>
    <property type="match status" value="1"/>
</dbReference>
<evidence type="ECO:0000313" key="4">
    <source>
        <dbReference type="Proteomes" id="UP001596312"/>
    </source>
</evidence>
<dbReference type="RefSeq" id="WP_340603159.1">
    <property type="nucleotide sequence ID" value="NZ_JBBMXV010000002.1"/>
</dbReference>
<evidence type="ECO:0000313" key="3">
    <source>
        <dbReference type="EMBL" id="MFC6904645.1"/>
    </source>
</evidence>
<accession>A0ABD5V3L4</accession>
<dbReference type="CDD" id="cd05233">
    <property type="entry name" value="SDR_c"/>
    <property type="match status" value="1"/>
</dbReference>
<dbReference type="AlphaFoldDB" id="A0ABD5V3L4"/>
<dbReference type="Pfam" id="PF13561">
    <property type="entry name" value="adh_short_C2"/>
    <property type="match status" value="1"/>
</dbReference>
<dbReference type="FunFam" id="3.40.50.720:FF:000084">
    <property type="entry name" value="Short-chain dehydrogenase reductase"/>
    <property type="match status" value="1"/>
</dbReference>
<dbReference type="PRINTS" id="PR00080">
    <property type="entry name" value="SDRFAMILY"/>
</dbReference>
<proteinExistence type="inferred from homology"/>
<dbReference type="InterPro" id="IPR036291">
    <property type="entry name" value="NAD(P)-bd_dom_sf"/>
</dbReference>